<accession>Q7BKH6</accession>
<dbReference type="GO" id="GO:0005506">
    <property type="term" value="F:iron ion binding"/>
    <property type="evidence" value="ECO:0007669"/>
    <property type="project" value="TreeGrafter"/>
</dbReference>
<dbReference type="PROSITE" id="PS01152">
    <property type="entry name" value="HESB"/>
    <property type="match status" value="1"/>
</dbReference>
<dbReference type="PANTHER" id="PTHR43011:SF1">
    <property type="entry name" value="IRON-SULFUR CLUSTER ASSEMBLY 2 HOMOLOG, MITOCHONDRIAL"/>
    <property type="match status" value="1"/>
</dbReference>
<evidence type="ECO:0000259" key="1">
    <source>
        <dbReference type="Pfam" id="PF01521"/>
    </source>
</evidence>
<name>Q7BKH6_PRB01</name>
<organism evidence="2">
    <name type="scientific">Gamma-proteobacterium EBAC31A08</name>
    <dbReference type="NCBI Taxonomy" id="133804"/>
    <lineage>
        <taxon>Bacteria</taxon>
        <taxon>Pseudomonadati</taxon>
        <taxon>Pseudomonadota</taxon>
        <taxon>Gammaproteobacteria</taxon>
        <taxon>environmental samples</taxon>
    </lineage>
</organism>
<dbReference type="EMBL" id="AF279106">
    <property type="protein sequence ID" value="AAQ62360.1"/>
    <property type="molecule type" value="Genomic_DNA"/>
</dbReference>
<reference evidence="2" key="1">
    <citation type="journal article" date="2000" name="Science">
        <title>Bacterial rhodopsin: evidence for a new type of phototrophy in the sea.</title>
        <authorList>
            <person name="Beja O."/>
            <person name="Aravind L."/>
            <person name="Koonin E.V."/>
            <person name="Suzuki M.T."/>
            <person name="Hadd A."/>
            <person name="Nguyen L.P."/>
            <person name="Jovanovich S.B."/>
            <person name="Gates C.M."/>
            <person name="Feldman R.A."/>
            <person name="Spudich J.L."/>
            <person name="Spudich E.N."/>
            <person name="DeLong E.F."/>
        </authorList>
    </citation>
    <scope>NUCLEOTIDE SEQUENCE</scope>
</reference>
<dbReference type="GO" id="GO:0051537">
    <property type="term" value="F:2 iron, 2 sulfur cluster binding"/>
    <property type="evidence" value="ECO:0007669"/>
    <property type="project" value="UniProtKB-ARBA"/>
</dbReference>
<dbReference type="Pfam" id="PF01521">
    <property type="entry name" value="Fe-S_biosyn"/>
    <property type="match status" value="1"/>
</dbReference>
<reference evidence="2" key="2">
    <citation type="submission" date="2003-08" db="EMBL/GenBank/DDBJ databases">
        <authorList>
            <person name="Beja O."/>
            <person name="Aravind L."/>
            <person name="Koonin E.V."/>
            <person name="Suzuki M.T."/>
            <person name="Hadd A."/>
            <person name="Nguyen L.P."/>
            <person name="Jovanovich S.B."/>
            <person name="Gates C.M."/>
            <person name="Feldman R.A."/>
            <person name="DeLong E.F."/>
        </authorList>
    </citation>
    <scope>NUCLEOTIDE SEQUENCE</scope>
</reference>
<proteinExistence type="predicted"/>
<dbReference type="GO" id="GO:0051539">
    <property type="term" value="F:4 iron, 4 sulfur cluster binding"/>
    <property type="evidence" value="ECO:0007669"/>
    <property type="project" value="TreeGrafter"/>
</dbReference>
<dbReference type="GO" id="GO:0016226">
    <property type="term" value="P:iron-sulfur cluster assembly"/>
    <property type="evidence" value="ECO:0007669"/>
    <property type="project" value="InterPro"/>
</dbReference>
<dbReference type="InterPro" id="IPR017870">
    <property type="entry name" value="FeS_cluster_insertion_CS"/>
</dbReference>
<dbReference type="NCBIfam" id="NF010147">
    <property type="entry name" value="PRK13623.1"/>
    <property type="match status" value="1"/>
</dbReference>
<protein>
    <submittedName>
        <fullName evidence="2">Uncharacterized ACR</fullName>
    </submittedName>
</protein>
<dbReference type="PANTHER" id="PTHR43011">
    <property type="entry name" value="IRON-SULFUR CLUSTER ASSEMBLY 2 HOMOLOG, MITOCHONDRIAL"/>
    <property type="match status" value="1"/>
</dbReference>
<dbReference type="SUPFAM" id="SSF89360">
    <property type="entry name" value="HesB-like domain"/>
    <property type="match status" value="1"/>
</dbReference>
<dbReference type="Gene3D" id="2.60.300.12">
    <property type="entry name" value="HesB-like domain"/>
    <property type="match status" value="1"/>
</dbReference>
<dbReference type="NCBIfam" id="TIGR00049">
    <property type="entry name" value="iron-sulfur cluster assembly accessory protein"/>
    <property type="match status" value="1"/>
</dbReference>
<dbReference type="InterPro" id="IPR016092">
    <property type="entry name" value="ATAP"/>
</dbReference>
<feature type="domain" description="Core" evidence="1">
    <location>
        <begin position="6"/>
        <end position="105"/>
    </location>
</feature>
<dbReference type="InterPro" id="IPR035903">
    <property type="entry name" value="HesB-like_dom_sf"/>
</dbReference>
<sequence>MTIQSIATTEGAMKRIRSVLGSQDGSSFRVYVTGGGCSGFQYGFKFDNDIAFDDDVINCGDFSLLIDSMSYPYLYGSTLDFVEDLSGAKFVIKNPNAKTTCGCGESFTV</sequence>
<dbReference type="InterPro" id="IPR000361">
    <property type="entry name" value="ATAP_core_dom"/>
</dbReference>
<dbReference type="AlphaFoldDB" id="Q7BKH6"/>
<evidence type="ECO:0000313" key="2">
    <source>
        <dbReference type="EMBL" id="AAQ62360.1"/>
    </source>
</evidence>